<accession>A0A8H7ZQL8</accession>
<sequence length="293" mass="34828">SRHCFSTTHRATVWFCRRGPERKLFPLLAHAGGAEGAARILRARRNVAQILAFFFLPPSPPTPPPSPALFWLKIHRLFPPLGPSQHSCVLPGRPSGRLVLSELPVPQLCLAVALLQVLDAQPRPQRPAALCPERRRPPWRLGVPEPAVQLSQLRLPLSVHALRDVEGRPHRRLRRRRCRRRGVRRRIRGRRRRRSRGRRRMRLRRLRRRSAAGRLDLPARRGWRLRGRGLWRGRRRVRGRFWCRGRGIRRWGVPRRALRRWDLRRWGFRRWGLRRWCPRWRGCFHVPGRRLVL</sequence>
<reference evidence="1 2" key="1">
    <citation type="journal article" name="Sci. Rep.">
        <title>Genome-scale phylogenetic analyses confirm Olpidium as the closest living zoosporic fungus to the non-flagellated, terrestrial fungi.</title>
        <authorList>
            <person name="Chang Y."/>
            <person name="Rochon D."/>
            <person name="Sekimoto S."/>
            <person name="Wang Y."/>
            <person name="Chovatia M."/>
            <person name="Sandor L."/>
            <person name="Salamov A."/>
            <person name="Grigoriev I.V."/>
            <person name="Stajich J.E."/>
            <person name="Spatafora J.W."/>
        </authorList>
    </citation>
    <scope>NUCLEOTIDE SEQUENCE [LARGE SCALE GENOMIC DNA]</scope>
    <source>
        <strain evidence="1">S191</strain>
    </source>
</reference>
<proteinExistence type="predicted"/>
<protein>
    <submittedName>
        <fullName evidence="1">Uncharacterized protein</fullName>
    </submittedName>
</protein>
<dbReference type="Proteomes" id="UP000673691">
    <property type="component" value="Unassembled WGS sequence"/>
</dbReference>
<organism evidence="1 2">
    <name type="scientific">Olpidium bornovanus</name>
    <dbReference type="NCBI Taxonomy" id="278681"/>
    <lineage>
        <taxon>Eukaryota</taxon>
        <taxon>Fungi</taxon>
        <taxon>Fungi incertae sedis</taxon>
        <taxon>Olpidiomycota</taxon>
        <taxon>Olpidiomycotina</taxon>
        <taxon>Olpidiomycetes</taxon>
        <taxon>Olpidiales</taxon>
        <taxon>Olpidiaceae</taxon>
        <taxon>Olpidium</taxon>
    </lineage>
</organism>
<evidence type="ECO:0000313" key="1">
    <source>
        <dbReference type="EMBL" id="KAG5457602.1"/>
    </source>
</evidence>
<feature type="non-terminal residue" evidence="1">
    <location>
        <position position="1"/>
    </location>
</feature>
<dbReference type="EMBL" id="JAEFCI010009794">
    <property type="protein sequence ID" value="KAG5457602.1"/>
    <property type="molecule type" value="Genomic_DNA"/>
</dbReference>
<comment type="caution">
    <text evidence="1">The sequence shown here is derived from an EMBL/GenBank/DDBJ whole genome shotgun (WGS) entry which is preliminary data.</text>
</comment>
<dbReference type="AlphaFoldDB" id="A0A8H7ZQL8"/>
<evidence type="ECO:0000313" key="2">
    <source>
        <dbReference type="Proteomes" id="UP000673691"/>
    </source>
</evidence>
<keyword evidence="2" id="KW-1185">Reference proteome</keyword>
<gene>
    <name evidence="1" type="ORF">BJ554DRAFT_2341</name>
</gene>
<name>A0A8H7ZQL8_9FUNG</name>